<evidence type="ECO:0000313" key="2">
    <source>
        <dbReference type="Proteomes" id="UP000799755"/>
    </source>
</evidence>
<accession>A0ACB6QJ92</accession>
<name>A0ACB6QJ92_9PLEO</name>
<proteinExistence type="predicted"/>
<sequence>MQDLVLNKRRNEGIPAELKRCRNCGTASQYGTKGRNIPYALPPLYLASEIVTKSCPSRTQYDLNQIFMPVNLFSNVLQDPSSTDPLPTTPDQASLLWQNMICFSAPSDLGPRSRRRYWMGLATITLVVRADELGRNIDGFVRVRSYVEKVLFQLASRHSPCPVGIRH</sequence>
<evidence type="ECO:0000313" key="1">
    <source>
        <dbReference type="EMBL" id="KAF2466205.1"/>
    </source>
</evidence>
<reference evidence="1" key="1">
    <citation type="journal article" date="2020" name="Stud. Mycol.">
        <title>101 Dothideomycetes genomes: a test case for predicting lifestyles and emergence of pathogens.</title>
        <authorList>
            <person name="Haridas S."/>
            <person name="Albert R."/>
            <person name="Binder M."/>
            <person name="Bloem J."/>
            <person name="Labutti K."/>
            <person name="Salamov A."/>
            <person name="Andreopoulos B."/>
            <person name="Baker S."/>
            <person name="Barry K."/>
            <person name="Bills G."/>
            <person name="Bluhm B."/>
            <person name="Cannon C."/>
            <person name="Castanera R."/>
            <person name="Culley D."/>
            <person name="Daum C."/>
            <person name="Ezra D."/>
            <person name="Gonzalez J."/>
            <person name="Henrissat B."/>
            <person name="Kuo A."/>
            <person name="Liang C."/>
            <person name="Lipzen A."/>
            <person name="Lutzoni F."/>
            <person name="Magnuson J."/>
            <person name="Mondo S."/>
            <person name="Nolan M."/>
            <person name="Ohm R."/>
            <person name="Pangilinan J."/>
            <person name="Park H.-J."/>
            <person name="Ramirez L."/>
            <person name="Alfaro M."/>
            <person name="Sun H."/>
            <person name="Tritt A."/>
            <person name="Yoshinaga Y."/>
            <person name="Zwiers L.-H."/>
            <person name="Turgeon B."/>
            <person name="Goodwin S."/>
            <person name="Spatafora J."/>
            <person name="Crous P."/>
            <person name="Grigoriev I."/>
        </authorList>
    </citation>
    <scope>NUCLEOTIDE SEQUENCE</scope>
    <source>
        <strain evidence="1">ATCC 200398</strain>
    </source>
</reference>
<keyword evidence="2" id="KW-1185">Reference proteome</keyword>
<organism evidence="1 2">
    <name type="scientific">Lindgomyces ingoldianus</name>
    <dbReference type="NCBI Taxonomy" id="673940"/>
    <lineage>
        <taxon>Eukaryota</taxon>
        <taxon>Fungi</taxon>
        <taxon>Dikarya</taxon>
        <taxon>Ascomycota</taxon>
        <taxon>Pezizomycotina</taxon>
        <taxon>Dothideomycetes</taxon>
        <taxon>Pleosporomycetidae</taxon>
        <taxon>Pleosporales</taxon>
        <taxon>Lindgomycetaceae</taxon>
        <taxon>Lindgomyces</taxon>
    </lineage>
</organism>
<dbReference type="EMBL" id="MU003526">
    <property type="protein sequence ID" value="KAF2466205.1"/>
    <property type="molecule type" value="Genomic_DNA"/>
</dbReference>
<gene>
    <name evidence="1" type="ORF">BDR25DRAFT_359982</name>
</gene>
<protein>
    <submittedName>
        <fullName evidence="1">Uncharacterized protein</fullName>
    </submittedName>
</protein>
<dbReference type="Proteomes" id="UP000799755">
    <property type="component" value="Unassembled WGS sequence"/>
</dbReference>
<comment type="caution">
    <text evidence="1">The sequence shown here is derived from an EMBL/GenBank/DDBJ whole genome shotgun (WGS) entry which is preliminary data.</text>
</comment>